<dbReference type="SUPFAM" id="SSF52788">
    <property type="entry name" value="Phosphotyrosine protein phosphatases I"/>
    <property type="match status" value="1"/>
</dbReference>
<dbReference type="InterPro" id="IPR001763">
    <property type="entry name" value="Rhodanese-like_dom"/>
</dbReference>
<keyword evidence="4" id="KW-1015">Disulfide bond</keyword>
<evidence type="ECO:0000256" key="2">
    <source>
        <dbReference type="ARBA" id="ARBA00022849"/>
    </source>
</evidence>
<evidence type="ECO:0000256" key="5">
    <source>
        <dbReference type="ARBA" id="ARBA00023284"/>
    </source>
</evidence>
<reference evidence="9" key="1">
    <citation type="submission" date="2017-11" db="EMBL/GenBank/DDBJ databases">
        <title>Complete Genome Sequence of Kyrpidia sp. Strain EA-1, a thermophilic, hydrogen-oxidizing Bacterium, isolated from the Azores.</title>
        <authorList>
            <person name="Reiner J.E."/>
            <person name="Lapp C.J."/>
            <person name="Bunk B."/>
            <person name="Gescher J."/>
        </authorList>
    </citation>
    <scope>NUCLEOTIDE SEQUENCE [LARGE SCALE GENOMIC DNA]</scope>
    <source>
        <strain evidence="9">EA-1</strain>
    </source>
</reference>
<dbReference type="CDD" id="cd16345">
    <property type="entry name" value="LMWP_ArsC"/>
    <property type="match status" value="1"/>
</dbReference>
<dbReference type="Gene3D" id="3.40.50.2300">
    <property type="match status" value="1"/>
</dbReference>
<dbReference type="GO" id="GO:0046685">
    <property type="term" value="P:response to arsenic-containing substance"/>
    <property type="evidence" value="ECO:0007669"/>
    <property type="project" value="UniProtKB-UniRule"/>
</dbReference>
<gene>
    <name evidence="8" type="primary">arsC</name>
    <name evidence="8" type="ORF">CVV65_06410</name>
</gene>
<dbReference type="GO" id="GO:0030612">
    <property type="term" value="F:arsenate reductase (thioredoxin) activity"/>
    <property type="evidence" value="ECO:0007669"/>
    <property type="project" value="UniProtKB-UniRule"/>
</dbReference>
<keyword evidence="5" id="KW-0676">Redox-active center</keyword>
<dbReference type="OrthoDB" id="9784339at2"/>
<evidence type="ECO:0000256" key="1">
    <source>
        <dbReference type="ARBA" id="ARBA00022490"/>
    </source>
</evidence>
<dbReference type="Pfam" id="PF01451">
    <property type="entry name" value="LMWPc"/>
    <property type="match status" value="1"/>
</dbReference>
<dbReference type="InterPro" id="IPR014064">
    <property type="entry name" value="Arsenate_reductase_ArsC"/>
</dbReference>
<dbReference type="AlphaFoldDB" id="A0A2K8N867"/>
<dbReference type="InterPro" id="IPR036196">
    <property type="entry name" value="Ptyr_pPase_sf"/>
</dbReference>
<feature type="domain" description="Rhodanese" evidence="7">
    <location>
        <begin position="13"/>
        <end position="67"/>
    </location>
</feature>
<dbReference type="PANTHER" id="PTHR43428">
    <property type="entry name" value="ARSENATE REDUCTASE"/>
    <property type="match status" value="1"/>
</dbReference>
<sequence length="160" mass="17932">MNSWAEKGESERQRENEEQRAILYFICTGNSCRSQMAEGWAKYLGGDRFRVYSGGLEPRGVHLMTVEVMREVGIDISGQTSDPIDPTLLTQADWAITLCGDAEERCPVTPPTVERLHWGLPDPAKVTGSPDEIKDAFRRVRDEIGRRVQELLKDVAAAAR</sequence>
<dbReference type="InterPro" id="IPR023485">
    <property type="entry name" value="Ptyr_pPase"/>
</dbReference>
<evidence type="ECO:0000256" key="3">
    <source>
        <dbReference type="ARBA" id="ARBA00023002"/>
    </source>
</evidence>
<proteinExistence type="predicted"/>
<dbReference type="EC" id="1.20.4.4" evidence="6"/>
<dbReference type="KEGG" id="kyr:CVV65_06410"/>
<dbReference type="PANTHER" id="PTHR43428:SF1">
    <property type="entry name" value="ARSENATE REDUCTASE"/>
    <property type="match status" value="1"/>
</dbReference>
<organism evidence="8 9">
    <name type="scientific">Kyrpidia spormannii</name>
    <dbReference type="NCBI Taxonomy" id="2055160"/>
    <lineage>
        <taxon>Bacteria</taxon>
        <taxon>Bacillati</taxon>
        <taxon>Bacillota</taxon>
        <taxon>Bacilli</taxon>
        <taxon>Bacillales</taxon>
        <taxon>Alicyclobacillaceae</taxon>
        <taxon>Kyrpidia</taxon>
    </lineage>
</organism>
<dbReference type="RefSeq" id="WP_100667439.1">
    <property type="nucleotide sequence ID" value="NZ_CP024955.1"/>
</dbReference>
<evidence type="ECO:0000256" key="4">
    <source>
        <dbReference type="ARBA" id="ARBA00023157"/>
    </source>
</evidence>
<name>A0A2K8N867_9BACL</name>
<dbReference type="SMART" id="SM00226">
    <property type="entry name" value="LMWPc"/>
    <property type="match status" value="1"/>
</dbReference>
<keyword evidence="2" id="KW-0059">Arsenical resistance</keyword>
<dbReference type="PROSITE" id="PS50206">
    <property type="entry name" value="RHODANESE_3"/>
    <property type="match status" value="1"/>
</dbReference>
<evidence type="ECO:0000313" key="9">
    <source>
        <dbReference type="Proteomes" id="UP000231932"/>
    </source>
</evidence>
<keyword evidence="3" id="KW-0560">Oxidoreductase</keyword>
<keyword evidence="9" id="KW-1185">Reference proteome</keyword>
<dbReference type="GO" id="GO:0004725">
    <property type="term" value="F:protein tyrosine phosphatase activity"/>
    <property type="evidence" value="ECO:0007669"/>
    <property type="project" value="UniProtKB-UniRule"/>
</dbReference>
<keyword evidence="1" id="KW-0963">Cytoplasm</keyword>
<evidence type="ECO:0000256" key="6">
    <source>
        <dbReference type="NCBIfam" id="TIGR02691"/>
    </source>
</evidence>
<dbReference type="NCBIfam" id="TIGR02691">
    <property type="entry name" value="arsC_pI258_fam"/>
    <property type="match status" value="1"/>
</dbReference>
<evidence type="ECO:0000259" key="7">
    <source>
        <dbReference type="PROSITE" id="PS50206"/>
    </source>
</evidence>
<evidence type="ECO:0000313" key="8">
    <source>
        <dbReference type="EMBL" id="ATY84622.1"/>
    </source>
</evidence>
<protein>
    <recommendedName>
        <fullName evidence="6">Arsenate reductase</fullName>
        <ecNumber evidence="6">1.20.4.4</ecNumber>
    </recommendedName>
</protein>
<accession>A0A2K8N867</accession>
<dbReference type="Proteomes" id="UP000231932">
    <property type="component" value="Chromosome"/>
</dbReference>
<dbReference type="EMBL" id="CP024955">
    <property type="protein sequence ID" value="ATY84622.1"/>
    <property type="molecule type" value="Genomic_DNA"/>
</dbReference>